<evidence type="ECO:0000256" key="9">
    <source>
        <dbReference type="HAMAP-Rule" id="MF_00306"/>
    </source>
</evidence>
<dbReference type="InterPro" id="IPR004780">
    <property type="entry name" value="SRP"/>
</dbReference>
<dbReference type="NCBIfam" id="TIGR00959">
    <property type="entry name" value="ffh"/>
    <property type="match status" value="1"/>
</dbReference>
<dbReference type="SUPFAM" id="SSF52540">
    <property type="entry name" value="P-loop containing nucleoside triphosphate hydrolases"/>
    <property type="match status" value="1"/>
</dbReference>
<dbReference type="InterPro" id="IPR000897">
    <property type="entry name" value="SRP54_GTPase_dom"/>
</dbReference>
<evidence type="ECO:0000256" key="4">
    <source>
        <dbReference type="ARBA" id="ARBA00022884"/>
    </source>
</evidence>
<dbReference type="GO" id="GO:0048500">
    <property type="term" value="C:signal recognition particle"/>
    <property type="evidence" value="ECO:0007669"/>
    <property type="project" value="UniProtKB-UniRule"/>
</dbReference>
<dbReference type="SUPFAM" id="SSF47446">
    <property type="entry name" value="Signal peptide-binding domain"/>
    <property type="match status" value="1"/>
</dbReference>
<name>A0A7Y0ELI8_9CLOT</name>
<dbReference type="EMBL" id="JABBNI010000066">
    <property type="protein sequence ID" value="NMM65666.1"/>
    <property type="molecule type" value="Genomic_DNA"/>
</dbReference>
<dbReference type="GO" id="GO:0003924">
    <property type="term" value="F:GTPase activity"/>
    <property type="evidence" value="ECO:0007669"/>
    <property type="project" value="UniProtKB-UniRule"/>
</dbReference>
<dbReference type="InterPro" id="IPR036891">
    <property type="entry name" value="Signal_recog_part_SRP54_M_sf"/>
</dbReference>
<accession>A0A7Y0ELI8</accession>
<keyword evidence="4 9" id="KW-0694">RNA-binding</keyword>
<dbReference type="CDD" id="cd18539">
    <property type="entry name" value="SRP_G"/>
    <property type="match status" value="1"/>
</dbReference>
<dbReference type="AlphaFoldDB" id="A0A7Y0ELI8"/>
<evidence type="ECO:0000259" key="11">
    <source>
        <dbReference type="PROSITE" id="PS00300"/>
    </source>
</evidence>
<evidence type="ECO:0000256" key="2">
    <source>
        <dbReference type="ARBA" id="ARBA00022741"/>
    </source>
</evidence>
<keyword evidence="5 9" id="KW-0342">GTP-binding</keyword>
<evidence type="ECO:0000256" key="7">
    <source>
        <dbReference type="ARBA" id="ARBA00023274"/>
    </source>
</evidence>
<feature type="binding site" evidence="9">
    <location>
        <begin position="248"/>
        <end position="251"/>
    </location>
    <ligand>
        <name>GTP</name>
        <dbReference type="ChEBI" id="CHEBI:37565"/>
    </ligand>
</feature>
<dbReference type="Gene3D" id="3.40.50.300">
    <property type="entry name" value="P-loop containing nucleotide triphosphate hydrolases"/>
    <property type="match status" value="1"/>
</dbReference>
<evidence type="ECO:0000256" key="8">
    <source>
        <dbReference type="ARBA" id="ARBA00048027"/>
    </source>
</evidence>
<reference evidence="12 13" key="2">
    <citation type="submission" date="2020-06" db="EMBL/GenBank/DDBJ databases">
        <title>Complete Genome Sequence of Clostridium muelleri sp. nov. P21T, an Acid-Alcohol Producing Acetogen Isolated from Old Hay.</title>
        <authorList>
            <person name="Duncan K.E."/>
            <person name="Tanner R.S."/>
        </authorList>
    </citation>
    <scope>NUCLEOTIDE SEQUENCE [LARGE SCALE GENOMIC DNA]</scope>
    <source>
        <strain evidence="12 13">P21</strain>
    </source>
</reference>
<reference evidence="12 13" key="1">
    <citation type="submission" date="2020-04" db="EMBL/GenBank/DDBJ databases">
        <authorList>
            <person name="Doyle D.A."/>
        </authorList>
    </citation>
    <scope>NUCLEOTIDE SEQUENCE [LARGE SCALE GENOMIC DNA]</scope>
    <source>
        <strain evidence="12 13">P21</strain>
    </source>
</reference>
<keyword evidence="7 9" id="KW-0687">Ribonucleoprotein</keyword>
<comment type="caution">
    <text evidence="12">The sequence shown here is derived from an EMBL/GenBank/DDBJ whole genome shotgun (WGS) entry which is preliminary data.</text>
</comment>
<dbReference type="SMART" id="SM00382">
    <property type="entry name" value="AAA"/>
    <property type="match status" value="1"/>
</dbReference>
<evidence type="ECO:0000256" key="10">
    <source>
        <dbReference type="SAM" id="MobiDB-lite"/>
    </source>
</evidence>
<comment type="domain">
    <text evidence="9">Composed of three domains: the N-terminal N domain, which is responsible for interactions with the ribosome, the central G domain, which binds GTP, and the C-terminal M domain, which binds the RNA and the signal sequence of the RNC.</text>
</comment>
<dbReference type="Gene3D" id="1.10.260.30">
    <property type="entry name" value="Signal recognition particle, SRP54 subunit, M-domain"/>
    <property type="match status" value="1"/>
</dbReference>
<feature type="region of interest" description="Disordered" evidence="10">
    <location>
        <begin position="385"/>
        <end position="410"/>
    </location>
</feature>
<dbReference type="InterPro" id="IPR022941">
    <property type="entry name" value="SRP54"/>
</dbReference>
<comment type="similarity">
    <text evidence="1 9">Belongs to the GTP-binding SRP family. SRP54 subfamily.</text>
</comment>
<evidence type="ECO:0000256" key="3">
    <source>
        <dbReference type="ARBA" id="ARBA00022801"/>
    </source>
</evidence>
<dbReference type="SMART" id="SM00963">
    <property type="entry name" value="SRP54_N"/>
    <property type="match status" value="1"/>
</dbReference>
<comment type="function">
    <text evidence="9">Involved in targeting and insertion of nascent membrane proteins into the cytoplasmic membrane. Binds to the hydrophobic signal sequence of the ribosome-nascent chain (RNC) as it emerges from the ribosomes. The SRP-RNC complex is then targeted to the cytoplasmic membrane where it interacts with the SRP receptor FtsY.</text>
</comment>
<dbReference type="InterPro" id="IPR027417">
    <property type="entry name" value="P-loop_NTPase"/>
</dbReference>
<comment type="catalytic activity">
    <reaction evidence="8 9">
        <text>GTP + H2O = GDP + phosphate + H(+)</text>
        <dbReference type="Rhea" id="RHEA:19669"/>
        <dbReference type="ChEBI" id="CHEBI:15377"/>
        <dbReference type="ChEBI" id="CHEBI:15378"/>
        <dbReference type="ChEBI" id="CHEBI:37565"/>
        <dbReference type="ChEBI" id="CHEBI:43474"/>
        <dbReference type="ChEBI" id="CHEBI:58189"/>
        <dbReference type="EC" id="3.6.5.4"/>
    </reaction>
</comment>
<keyword evidence="6 9" id="KW-0733">Signal recognition particle</keyword>
<gene>
    <name evidence="9 12" type="primary">ffh</name>
    <name evidence="12" type="ORF">HBE96_24105</name>
</gene>
<dbReference type="Gene3D" id="1.20.120.140">
    <property type="entry name" value="Signal recognition particle SRP54, nucleotide-binding domain"/>
    <property type="match status" value="1"/>
</dbReference>
<dbReference type="GO" id="GO:0005525">
    <property type="term" value="F:GTP binding"/>
    <property type="evidence" value="ECO:0007669"/>
    <property type="project" value="UniProtKB-UniRule"/>
</dbReference>
<dbReference type="PANTHER" id="PTHR11564">
    <property type="entry name" value="SIGNAL RECOGNITION PARTICLE 54K PROTEIN SRP54"/>
    <property type="match status" value="1"/>
</dbReference>
<keyword evidence="3 9" id="KW-0378">Hydrolase</keyword>
<dbReference type="Proteomes" id="UP000537131">
    <property type="component" value="Unassembled WGS sequence"/>
</dbReference>
<dbReference type="FunFam" id="3.40.50.300:FF:000022">
    <property type="entry name" value="Signal recognition particle 54 kDa subunit"/>
    <property type="match status" value="1"/>
</dbReference>
<feature type="binding site" evidence="9">
    <location>
        <begin position="108"/>
        <end position="115"/>
    </location>
    <ligand>
        <name>GTP</name>
        <dbReference type="ChEBI" id="CHEBI:37565"/>
    </ligand>
</feature>
<dbReference type="Pfam" id="PF02881">
    <property type="entry name" value="SRP54_N"/>
    <property type="match status" value="1"/>
</dbReference>
<keyword evidence="13" id="KW-1185">Reference proteome</keyword>
<feature type="domain" description="SRP54-type proteins GTP-binding" evidence="11">
    <location>
        <begin position="269"/>
        <end position="282"/>
    </location>
</feature>
<dbReference type="PROSITE" id="PS00300">
    <property type="entry name" value="SRP54"/>
    <property type="match status" value="1"/>
</dbReference>
<organism evidence="12 13">
    <name type="scientific">Clostridium muellerianum</name>
    <dbReference type="NCBI Taxonomy" id="2716538"/>
    <lineage>
        <taxon>Bacteria</taxon>
        <taxon>Bacillati</taxon>
        <taxon>Bacillota</taxon>
        <taxon>Clostridia</taxon>
        <taxon>Eubacteriales</taxon>
        <taxon>Clostridiaceae</taxon>
        <taxon>Clostridium</taxon>
    </lineage>
</organism>
<protein>
    <recommendedName>
        <fullName evidence="9">Signal recognition particle protein</fullName>
        <ecNumber evidence="9">3.6.5.4</ecNumber>
    </recommendedName>
    <alternativeName>
        <fullName evidence="9">Fifty-four homolog</fullName>
    </alternativeName>
</protein>
<dbReference type="InterPro" id="IPR042101">
    <property type="entry name" value="SRP54_N_sf"/>
</dbReference>
<dbReference type="InterPro" id="IPR003593">
    <property type="entry name" value="AAA+_ATPase"/>
</dbReference>
<dbReference type="InterPro" id="IPR004125">
    <property type="entry name" value="Signal_recog_particle_SRP54_M"/>
</dbReference>
<dbReference type="Pfam" id="PF02978">
    <property type="entry name" value="SRP_SPB"/>
    <property type="match status" value="1"/>
</dbReference>
<feature type="binding site" evidence="9">
    <location>
        <begin position="190"/>
        <end position="194"/>
    </location>
    <ligand>
        <name>GTP</name>
        <dbReference type="ChEBI" id="CHEBI:37565"/>
    </ligand>
</feature>
<dbReference type="Pfam" id="PF00448">
    <property type="entry name" value="SRP54"/>
    <property type="match status" value="1"/>
</dbReference>
<evidence type="ECO:0000256" key="5">
    <source>
        <dbReference type="ARBA" id="ARBA00023134"/>
    </source>
</evidence>
<evidence type="ECO:0000313" key="12">
    <source>
        <dbReference type="EMBL" id="NMM65666.1"/>
    </source>
</evidence>
<evidence type="ECO:0000256" key="1">
    <source>
        <dbReference type="ARBA" id="ARBA00005450"/>
    </source>
</evidence>
<sequence length="454" mass="49811">MAFEGLASKLQETLKKLRGKGKLSEKDIKDAMREVKLALLEADVNYKVVKDFVKNVSGKCLGEEVLKSLTPAQQVVKIVNEELTSLMGNTESGVQFSSSGLTIIMLVGLQGAGKTTMAGKLALQLRKKNKKPLLAACDIYRPAAIKQLQVVGKQIDVPVFAMGDKVSPVDISKGAIEYAKNNGLNVVIIDTAGRLHIDEELMNELKDVKENVTPDEILLVVDSMTGQDAVNVANSFNDQLDISGVILTKLDGDTRGGAALSIKAMTNKPIKFVGLGEKMNDFEVFHPDRMASRILGMGDVLSLIEKAKQSIDEEEAKKIGDRMMSQEFNLEDFLSSMKQIKKLGPMNKLLEMVPGMNTKELQGVDLSGSEKEMAKIEAIISSMTTKERRNPSLVSGSPSRKKRISQGSGTTVQQVNKILKDFENMKKMMKQMKGMQKSFNKKGMFGKLPFNGFK</sequence>
<comment type="subunit">
    <text evidence="9">Part of the signal recognition particle protein translocation system, which is composed of SRP and FtsY.</text>
</comment>
<dbReference type="GO" id="GO:0006614">
    <property type="term" value="P:SRP-dependent cotranslational protein targeting to membrane"/>
    <property type="evidence" value="ECO:0007669"/>
    <property type="project" value="InterPro"/>
</dbReference>
<evidence type="ECO:0000313" key="13">
    <source>
        <dbReference type="Proteomes" id="UP000537131"/>
    </source>
</evidence>
<dbReference type="RefSeq" id="WP_169300260.1">
    <property type="nucleotide sequence ID" value="NZ_JABBNI010000066.1"/>
</dbReference>
<dbReference type="HAMAP" id="MF_00306">
    <property type="entry name" value="SRP54"/>
    <property type="match status" value="1"/>
</dbReference>
<dbReference type="InterPro" id="IPR013822">
    <property type="entry name" value="Signal_recog_particl_SRP54_hlx"/>
</dbReference>
<comment type="subcellular location">
    <subcellularLocation>
        <location evidence="9">Cytoplasm</location>
    </subcellularLocation>
    <text evidence="9">The SRP-RNC complex is targeted to the cytoplasmic membrane.</text>
</comment>
<dbReference type="PANTHER" id="PTHR11564:SF5">
    <property type="entry name" value="SIGNAL RECOGNITION PARTICLE SUBUNIT SRP54"/>
    <property type="match status" value="1"/>
</dbReference>
<dbReference type="GO" id="GO:0008312">
    <property type="term" value="F:7S RNA binding"/>
    <property type="evidence" value="ECO:0007669"/>
    <property type="project" value="InterPro"/>
</dbReference>
<dbReference type="SMART" id="SM00962">
    <property type="entry name" value="SRP54"/>
    <property type="match status" value="1"/>
</dbReference>
<proteinExistence type="inferred from homology"/>
<evidence type="ECO:0000256" key="6">
    <source>
        <dbReference type="ARBA" id="ARBA00023135"/>
    </source>
</evidence>
<keyword evidence="9" id="KW-0963">Cytoplasm</keyword>
<dbReference type="EC" id="3.6.5.4" evidence="9"/>
<keyword evidence="2 9" id="KW-0547">Nucleotide-binding</keyword>